<dbReference type="InterPro" id="IPR000700">
    <property type="entry name" value="PAS-assoc_C"/>
</dbReference>
<dbReference type="SMART" id="SM00086">
    <property type="entry name" value="PAC"/>
    <property type="match status" value="1"/>
</dbReference>
<dbReference type="Pfam" id="PF00989">
    <property type="entry name" value="PAS"/>
    <property type="match status" value="1"/>
</dbReference>
<dbReference type="PROSITE" id="PS50113">
    <property type="entry name" value="PAC"/>
    <property type="match status" value="1"/>
</dbReference>
<accession>A0ABX2E9W0</accession>
<evidence type="ECO:0000256" key="3">
    <source>
        <dbReference type="SAM" id="Coils"/>
    </source>
</evidence>
<dbReference type="Pfam" id="PF17149">
    <property type="entry name" value="CHASE5"/>
    <property type="match status" value="1"/>
</dbReference>
<dbReference type="Pfam" id="PF00990">
    <property type="entry name" value="GGDEF"/>
    <property type="match status" value="1"/>
</dbReference>
<dbReference type="InterPro" id="IPR035965">
    <property type="entry name" value="PAS-like_dom_sf"/>
</dbReference>
<dbReference type="InterPro" id="IPR013767">
    <property type="entry name" value="PAS_fold"/>
</dbReference>
<evidence type="ECO:0000259" key="5">
    <source>
        <dbReference type="PROSITE" id="PS50112"/>
    </source>
</evidence>
<dbReference type="InterPro" id="IPR033414">
    <property type="entry name" value="Sensor_dom"/>
</dbReference>
<dbReference type="InterPro" id="IPR029016">
    <property type="entry name" value="GAF-like_dom_sf"/>
</dbReference>
<dbReference type="PROSITE" id="PS50887">
    <property type="entry name" value="GGDEF"/>
    <property type="match status" value="1"/>
</dbReference>
<evidence type="ECO:0000256" key="1">
    <source>
        <dbReference type="ARBA" id="ARBA00012528"/>
    </source>
</evidence>
<dbReference type="NCBIfam" id="TIGR00229">
    <property type="entry name" value="sensory_box"/>
    <property type="match status" value="1"/>
</dbReference>
<protein>
    <recommendedName>
        <fullName evidence="1">diguanylate cyclase</fullName>
        <ecNumber evidence="1">2.7.7.65</ecNumber>
    </recommendedName>
</protein>
<dbReference type="CDD" id="cd06225">
    <property type="entry name" value="HAMP"/>
    <property type="match status" value="1"/>
</dbReference>
<name>A0ABX2E9W0_9BURK</name>
<evidence type="ECO:0000259" key="7">
    <source>
        <dbReference type="PROSITE" id="PS50885"/>
    </source>
</evidence>
<dbReference type="CDD" id="cd01949">
    <property type="entry name" value="GGDEF"/>
    <property type="match status" value="1"/>
</dbReference>
<organism evidence="9 10">
    <name type="scientific">Pseudaquabacterium terrae</name>
    <dbReference type="NCBI Taxonomy" id="2732868"/>
    <lineage>
        <taxon>Bacteria</taxon>
        <taxon>Pseudomonadati</taxon>
        <taxon>Pseudomonadota</taxon>
        <taxon>Betaproteobacteria</taxon>
        <taxon>Burkholderiales</taxon>
        <taxon>Sphaerotilaceae</taxon>
        <taxon>Pseudaquabacterium</taxon>
    </lineage>
</organism>
<dbReference type="InterPro" id="IPR003660">
    <property type="entry name" value="HAMP_dom"/>
</dbReference>
<feature type="domain" description="GGDEF" evidence="8">
    <location>
        <begin position="602"/>
        <end position="736"/>
    </location>
</feature>
<feature type="domain" description="PAS" evidence="5">
    <location>
        <begin position="275"/>
        <end position="314"/>
    </location>
</feature>
<dbReference type="InterPro" id="IPR000160">
    <property type="entry name" value="GGDEF_dom"/>
</dbReference>
<dbReference type="InterPro" id="IPR003018">
    <property type="entry name" value="GAF"/>
</dbReference>
<proteinExistence type="predicted"/>
<dbReference type="SMART" id="SM00091">
    <property type="entry name" value="PAS"/>
    <property type="match status" value="1"/>
</dbReference>
<keyword evidence="10" id="KW-1185">Reference proteome</keyword>
<comment type="catalytic activity">
    <reaction evidence="2">
        <text>2 GTP = 3',3'-c-di-GMP + 2 diphosphate</text>
        <dbReference type="Rhea" id="RHEA:24898"/>
        <dbReference type="ChEBI" id="CHEBI:33019"/>
        <dbReference type="ChEBI" id="CHEBI:37565"/>
        <dbReference type="ChEBI" id="CHEBI:58805"/>
        <dbReference type="EC" id="2.7.7.65"/>
    </reaction>
</comment>
<dbReference type="InterPro" id="IPR000014">
    <property type="entry name" value="PAS"/>
</dbReference>
<evidence type="ECO:0000259" key="8">
    <source>
        <dbReference type="PROSITE" id="PS50887"/>
    </source>
</evidence>
<dbReference type="PROSITE" id="PS50885">
    <property type="entry name" value="HAMP"/>
    <property type="match status" value="1"/>
</dbReference>
<dbReference type="SUPFAM" id="SSF55785">
    <property type="entry name" value="PYP-like sensor domain (PAS domain)"/>
    <property type="match status" value="1"/>
</dbReference>
<dbReference type="SUPFAM" id="SSF55781">
    <property type="entry name" value="GAF domain-like"/>
    <property type="match status" value="1"/>
</dbReference>
<feature type="domain" description="HAMP" evidence="7">
    <location>
        <begin position="192"/>
        <end position="249"/>
    </location>
</feature>
<dbReference type="InterPro" id="IPR029787">
    <property type="entry name" value="Nucleotide_cyclase"/>
</dbReference>
<dbReference type="InterPro" id="IPR001610">
    <property type="entry name" value="PAC"/>
</dbReference>
<dbReference type="PANTHER" id="PTHR45138:SF9">
    <property type="entry name" value="DIGUANYLATE CYCLASE DGCM-RELATED"/>
    <property type="match status" value="1"/>
</dbReference>
<dbReference type="PANTHER" id="PTHR45138">
    <property type="entry name" value="REGULATORY COMPONENTS OF SENSORY TRANSDUCTION SYSTEM"/>
    <property type="match status" value="1"/>
</dbReference>
<dbReference type="SMART" id="SM00304">
    <property type="entry name" value="HAMP"/>
    <property type="match status" value="1"/>
</dbReference>
<dbReference type="CDD" id="cd00130">
    <property type="entry name" value="PAS"/>
    <property type="match status" value="1"/>
</dbReference>
<dbReference type="Gene3D" id="3.30.70.270">
    <property type="match status" value="1"/>
</dbReference>
<reference evidence="9 10" key="1">
    <citation type="submission" date="2020-05" db="EMBL/GenBank/DDBJ databases">
        <title>Aquincola sp. isolate from soil.</title>
        <authorList>
            <person name="Han J."/>
            <person name="Kim D.-U."/>
        </authorList>
    </citation>
    <scope>NUCLEOTIDE SEQUENCE [LARGE SCALE GENOMIC DNA]</scope>
    <source>
        <strain evidence="9 10">S2</strain>
    </source>
</reference>
<dbReference type="SUPFAM" id="SSF55073">
    <property type="entry name" value="Nucleotide cyclase"/>
    <property type="match status" value="1"/>
</dbReference>
<evidence type="ECO:0000259" key="6">
    <source>
        <dbReference type="PROSITE" id="PS50113"/>
    </source>
</evidence>
<feature type="transmembrane region" description="Helical" evidence="4">
    <location>
        <begin position="37"/>
        <end position="59"/>
    </location>
</feature>
<dbReference type="PROSITE" id="PS50112">
    <property type="entry name" value="PAS"/>
    <property type="match status" value="1"/>
</dbReference>
<dbReference type="NCBIfam" id="TIGR00254">
    <property type="entry name" value="GGDEF"/>
    <property type="match status" value="1"/>
</dbReference>
<feature type="coiled-coil region" evidence="3">
    <location>
        <begin position="244"/>
        <end position="278"/>
    </location>
</feature>
<keyword evidence="4" id="KW-0472">Membrane</keyword>
<dbReference type="Gene3D" id="6.10.340.10">
    <property type="match status" value="1"/>
</dbReference>
<gene>
    <name evidence="9" type="ORF">HLB44_02300</name>
</gene>
<sequence length="738" mass="82046">MSLKPRAAAAESPVSWLAHLAARLPARLRERRLGPRLLTAIVLASTCLALVATAIQLYLDYSRELTEIDAEFRQIESSYLGSLASSLWSFDRTQTQLQIEGLLKLRDVQFAAVRGETGEQFQAGRKSDERSVVREFELRSPKPPHQALGSLTVAIGLQGVYGRLFDRTLVILTTQATKTFFIALLILFIVSRWVTRHLEHMARHARGMSVERLSQPLALPRRPGDEPDELDEVATALNEMSRSLSAELSRRAQADQELKQHRDQLVEAVADLRVAEEKYRSIFENAIEGIFQSTPAGRILTGNPAMARMLGYAEPAELLTIDATDLYVSADDRQRWRTAMEREGSVRDFPLQLRRRDGQVRWVSNSSRVVRGADGQALYYEGTLEDVTERRQAEANAERLIREEAARQQAEAARDEMARLGEMVGLMQACATLDELRAVIAQQLPRLFEGDDGALYLFEPQQRFVAIAAAWGMAPSFADSLTADDCWALRRGRPHLVEHGPDGLRCRHVDRALSNYACLPLIAQGEALGFLHLRCNAGRPIAQRRPYLQTVAENLALGFANVKLREALRHEAIRDPLTGLYNRRFMNETLERACHSATRTGRPLALLLIDIDHFKRLNDSFGHDVGDRVLREVAKSIAARIRSSDLACRFGGEEFLVILPDTALEAARAVAEVLCKGVRELALSDSSRAIGQVTISLGVASFPQHGSDRAVLTRAADAALYQAKGQGRDRVVVATAVS</sequence>
<keyword evidence="4" id="KW-1133">Transmembrane helix</keyword>
<dbReference type="EC" id="2.7.7.65" evidence="1"/>
<keyword evidence="3" id="KW-0175">Coiled coil</keyword>
<dbReference type="EMBL" id="JABRWJ010000001">
    <property type="protein sequence ID" value="NRF65810.1"/>
    <property type="molecule type" value="Genomic_DNA"/>
</dbReference>
<dbReference type="InterPro" id="IPR050469">
    <property type="entry name" value="Diguanylate_Cyclase"/>
</dbReference>
<evidence type="ECO:0000256" key="2">
    <source>
        <dbReference type="ARBA" id="ARBA00034247"/>
    </source>
</evidence>
<dbReference type="Gene3D" id="3.30.450.20">
    <property type="entry name" value="PAS domain"/>
    <property type="match status" value="1"/>
</dbReference>
<dbReference type="SMART" id="SM00065">
    <property type="entry name" value="GAF"/>
    <property type="match status" value="1"/>
</dbReference>
<evidence type="ECO:0000313" key="9">
    <source>
        <dbReference type="EMBL" id="NRF65810.1"/>
    </source>
</evidence>
<dbReference type="RefSeq" id="WP_173120181.1">
    <property type="nucleotide sequence ID" value="NZ_JABRWJ010000001.1"/>
</dbReference>
<dbReference type="Gene3D" id="3.30.450.40">
    <property type="match status" value="1"/>
</dbReference>
<comment type="caution">
    <text evidence="9">The sequence shown here is derived from an EMBL/GenBank/DDBJ whole genome shotgun (WGS) entry which is preliminary data.</text>
</comment>
<dbReference type="InterPro" id="IPR043128">
    <property type="entry name" value="Rev_trsase/Diguanyl_cyclase"/>
</dbReference>
<evidence type="ECO:0000256" key="4">
    <source>
        <dbReference type="SAM" id="Phobius"/>
    </source>
</evidence>
<dbReference type="SMART" id="SM00267">
    <property type="entry name" value="GGDEF"/>
    <property type="match status" value="1"/>
</dbReference>
<dbReference type="Pfam" id="PF13185">
    <property type="entry name" value="GAF_2"/>
    <property type="match status" value="1"/>
</dbReference>
<feature type="domain" description="PAC" evidence="6">
    <location>
        <begin position="347"/>
        <end position="399"/>
    </location>
</feature>
<evidence type="ECO:0000313" key="10">
    <source>
        <dbReference type="Proteomes" id="UP000737171"/>
    </source>
</evidence>
<dbReference type="Proteomes" id="UP000737171">
    <property type="component" value="Unassembled WGS sequence"/>
</dbReference>
<keyword evidence="4" id="KW-0812">Transmembrane</keyword>